<evidence type="ECO:0000259" key="10">
    <source>
        <dbReference type="Pfam" id="PF00749"/>
    </source>
</evidence>
<reference evidence="12 13" key="1">
    <citation type="journal article" date="2013" name="Stand. Genomic Sci.">
        <title>Genomic Encyclopedia of Type Strains, Phase I: The one thousand microbial genomes (KMG-I) project.</title>
        <authorList>
            <person name="Kyrpides N.C."/>
            <person name="Woyke T."/>
            <person name="Eisen J.A."/>
            <person name="Garrity G."/>
            <person name="Lilburn T.G."/>
            <person name="Beck B.J."/>
            <person name="Whitman W.B."/>
            <person name="Hugenholtz P."/>
            <person name="Klenk H.P."/>
        </authorList>
    </citation>
    <scope>NUCLEOTIDE SEQUENCE [LARGE SCALE GENOMIC DNA]</scope>
    <source>
        <strain evidence="12 13">DSM 13484</strain>
    </source>
</reference>
<dbReference type="InterPro" id="IPR004527">
    <property type="entry name" value="Glu-tRNA-ligase_bac/mito"/>
</dbReference>
<gene>
    <name evidence="8" type="primary">gltX</name>
    <name evidence="12" type="ORF">LX66_0613</name>
</gene>
<comment type="subunit">
    <text evidence="8">Monomer.</text>
</comment>
<dbReference type="PRINTS" id="PR00987">
    <property type="entry name" value="TRNASYNTHGLU"/>
</dbReference>
<comment type="function">
    <text evidence="8">Catalyzes the attachment of glutamate to tRNA(Glu) in a two-step reaction: glutamate is first activated by ATP to form Glu-AMP and then transferred to the acceptor end of tRNA(Glu).</text>
</comment>
<dbReference type="SUPFAM" id="SSF48163">
    <property type="entry name" value="An anticodon-binding domain of class I aminoacyl-tRNA synthetases"/>
    <property type="match status" value="1"/>
</dbReference>
<keyword evidence="9" id="KW-1133">Transmembrane helix</keyword>
<proteinExistence type="inferred from homology"/>
<dbReference type="InterPro" id="IPR000924">
    <property type="entry name" value="Glu/Gln-tRNA-synth"/>
</dbReference>
<dbReference type="GO" id="GO:0004818">
    <property type="term" value="F:glutamate-tRNA ligase activity"/>
    <property type="evidence" value="ECO:0007669"/>
    <property type="project" value="UniProtKB-UniRule"/>
</dbReference>
<keyword evidence="13" id="KW-1185">Reference proteome</keyword>
<dbReference type="InterPro" id="IPR049940">
    <property type="entry name" value="GluQ/Sye"/>
</dbReference>
<organism evidence="12 13">
    <name type="scientific">Chitinophaga japonensis</name>
    <name type="common">Flexibacter japonensis</name>
    <dbReference type="NCBI Taxonomy" id="104662"/>
    <lineage>
        <taxon>Bacteria</taxon>
        <taxon>Pseudomonadati</taxon>
        <taxon>Bacteroidota</taxon>
        <taxon>Chitinophagia</taxon>
        <taxon>Chitinophagales</taxon>
        <taxon>Chitinophagaceae</taxon>
        <taxon>Chitinophaga</taxon>
    </lineage>
</organism>
<evidence type="ECO:0000256" key="5">
    <source>
        <dbReference type="ARBA" id="ARBA00022840"/>
    </source>
</evidence>
<evidence type="ECO:0000259" key="11">
    <source>
        <dbReference type="Pfam" id="PF19269"/>
    </source>
</evidence>
<dbReference type="InterPro" id="IPR020751">
    <property type="entry name" value="aa-tRNA-synth_I_codon-bd_sub2"/>
</dbReference>
<dbReference type="InterPro" id="IPR033910">
    <property type="entry name" value="GluRS_core"/>
</dbReference>
<comment type="caution">
    <text evidence="12">The sequence shown here is derived from an EMBL/GenBank/DDBJ whole genome shotgun (WGS) entry which is preliminary data.</text>
</comment>
<comment type="similarity">
    <text evidence="1 8">Belongs to the class-I aminoacyl-tRNA synthetase family. Glutamate--tRNA ligase type 1 subfamily.</text>
</comment>
<keyword evidence="6 8" id="KW-0648">Protein biosynthesis</keyword>
<dbReference type="SUPFAM" id="SSF52374">
    <property type="entry name" value="Nucleotidylyl transferase"/>
    <property type="match status" value="1"/>
</dbReference>
<feature type="transmembrane region" description="Helical" evidence="9">
    <location>
        <begin position="6"/>
        <end position="27"/>
    </location>
</feature>
<dbReference type="InterPro" id="IPR045462">
    <property type="entry name" value="aa-tRNA-synth_I_cd-bd"/>
</dbReference>
<dbReference type="PROSITE" id="PS00178">
    <property type="entry name" value="AA_TRNA_LIGASE_I"/>
    <property type="match status" value="1"/>
</dbReference>
<dbReference type="AlphaFoldDB" id="A0A562TD94"/>
<dbReference type="Pfam" id="PF00749">
    <property type="entry name" value="tRNA-synt_1c"/>
    <property type="match status" value="1"/>
</dbReference>
<feature type="binding site" evidence="8">
    <location>
        <position position="295"/>
    </location>
    <ligand>
        <name>ATP</name>
        <dbReference type="ChEBI" id="CHEBI:30616"/>
    </ligand>
</feature>
<comment type="catalytic activity">
    <reaction evidence="8">
        <text>tRNA(Glu) + L-glutamate + ATP = L-glutamyl-tRNA(Glu) + AMP + diphosphate</text>
        <dbReference type="Rhea" id="RHEA:23540"/>
        <dbReference type="Rhea" id="RHEA-COMP:9663"/>
        <dbReference type="Rhea" id="RHEA-COMP:9680"/>
        <dbReference type="ChEBI" id="CHEBI:29985"/>
        <dbReference type="ChEBI" id="CHEBI:30616"/>
        <dbReference type="ChEBI" id="CHEBI:33019"/>
        <dbReference type="ChEBI" id="CHEBI:78442"/>
        <dbReference type="ChEBI" id="CHEBI:78520"/>
        <dbReference type="ChEBI" id="CHEBI:456215"/>
        <dbReference type="EC" id="6.1.1.17"/>
    </reaction>
</comment>
<dbReference type="InterPro" id="IPR020058">
    <property type="entry name" value="Glu/Gln-tRNA-synth_Ib_cat-dom"/>
</dbReference>
<dbReference type="Gene3D" id="1.10.10.350">
    <property type="match status" value="1"/>
</dbReference>
<evidence type="ECO:0000256" key="6">
    <source>
        <dbReference type="ARBA" id="ARBA00022917"/>
    </source>
</evidence>
<feature type="short sequence motif" description="'KMSKS' region" evidence="8">
    <location>
        <begin position="292"/>
        <end position="296"/>
    </location>
</feature>
<dbReference type="GO" id="GO:0008270">
    <property type="term" value="F:zinc ion binding"/>
    <property type="evidence" value="ECO:0007669"/>
    <property type="project" value="InterPro"/>
</dbReference>
<dbReference type="InterPro" id="IPR001412">
    <property type="entry name" value="aa-tRNA-synth_I_CS"/>
</dbReference>
<dbReference type="GO" id="GO:0000049">
    <property type="term" value="F:tRNA binding"/>
    <property type="evidence" value="ECO:0007669"/>
    <property type="project" value="InterPro"/>
</dbReference>
<dbReference type="Proteomes" id="UP000316778">
    <property type="component" value="Unassembled WGS sequence"/>
</dbReference>
<keyword evidence="9" id="KW-0812">Transmembrane</keyword>
<sequence>MYELTLIKLIYFLHLTSCILLPISYFCRMEHKKVRVRFAPSPTGGLHLGGMRTVLFNYLYARQHKGDFVLRIEDTDQTRYVAGAEEYILECLRWCGLEADEGPHAGGPYGPYRQSERKDMYRQYAEQLVKDGYAYYAFDTPEELDAMRARLKTDDNPSPQYNHIVRPHMRNSLRLLPEETAQLLAAGTPHVIRIKMPASEEVAFTDMIRGEVQFNTGTVDDKVLLKADGMPTYHLAVVVDDYLMKISHVFRGEEWLPSAPVHILLWRYLGWEEQMPQWAHLPLILRPDGNGKLSKRDGDRLGFPVYAMNWNDPRSGEFTKGFREMGYLPEAFINMLAMLGWNDGTGQELFTLDELVEKFSVSRVHHAGARFNIEKANWFNHQYLVKADNRRLAQLLMPLLQEKGVQASEEYVANIAGMVKERCNLVNEIWDHSFFFFQQPETYDTAAVKPKWNADKRQFFLEWGSVLETLSDFSLAGIEDSFKQLATSMNMKVGELQLPLRIMLCGGKFGPPVFNIAEMLGKHETIARIMKAVPVFDA</sequence>
<feature type="short sequence motif" description="'HIGH' region" evidence="8">
    <location>
        <begin position="40"/>
        <end position="50"/>
    </location>
</feature>
<dbReference type="HAMAP" id="MF_00022">
    <property type="entry name" value="Glu_tRNA_synth_type1"/>
    <property type="match status" value="1"/>
</dbReference>
<evidence type="ECO:0000256" key="9">
    <source>
        <dbReference type="SAM" id="Phobius"/>
    </source>
</evidence>
<keyword evidence="2 8" id="KW-0963">Cytoplasm</keyword>
<dbReference type="Pfam" id="PF19269">
    <property type="entry name" value="Anticodon_2"/>
    <property type="match status" value="1"/>
</dbReference>
<dbReference type="FunFam" id="3.40.50.620:FF:000127">
    <property type="entry name" value="Glutamate--tRNA ligase"/>
    <property type="match status" value="1"/>
</dbReference>
<dbReference type="GO" id="GO:0005829">
    <property type="term" value="C:cytosol"/>
    <property type="evidence" value="ECO:0007669"/>
    <property type="project" value="TreeGrafter"/>
</dbReference>
<comment type="subcellular location">
    <subcellularLocation>
        <location evidence="8">Cytoplasm</location>
    </subcellularLocation>
</comment>
<protein>
    <recommendedName>
        <fullName evidence="8">Glutamate--tRNA ligase</fullName>
        <ecNumber evidence="8">6.1.1.17</ecNumber>
    </recommendedName>
    <alternativeName>
        <fullName evidence="8">Glutamyl-tRNA synthetase</fullName>
        <shortName evidence="8">GluRS</shortName>
    </alternativeName>
</protein>
<keyword evidence="5 8" id="KW-0067">ATP-binding</keyword>
<dbReference type="PANTHER" id="PTHR43311:SF2">
    <property type="entry name" value="GLUTAMATE--TRNA LIGASE, MITOCHONDRIAL-RELATED"/>
    <property type="match status" value="1"/>
</dbReference>
<keyword evidence="7 8" id="KW-0030">Aminoacyl-tRNA synthetase</keyword>
<dbReference type="PANTHER" id="PTHR43311">
    <property type="entry name" value="GLUTAMATE--TRNA LIGASE"/>
    <property type="match status" value="1"/>
</dbReference>
<dbReference type="InterPro" id="IPR014729">
    <property type="entry name" value="Rossmann-like_a/b/a_fold"/>
</dbReference>
<evidence type="ECO:0000256" key="4">
    <source>
        <dbReference type="ARBA" id="ARBA00022741"/>
    </source>
</evidence>
<evidence type="ECO:0000256" key="8">
    <source>
        <dbReference type="HAMAP-Rule" id="MF_00022"/>
    </source>
</evidence>
<evidence type="ECO:0000313" key="12">
    <source>
        <dbReference type="EMBL" id="TWI91248.1"/>
    </source>
</evidence>
<evidence type="ECO:0000256" key="3">
    <source>
        <dbReference type="ARBA" id="ARBA00022598"/>
    </source>
</evidence>
<dbReference type="EMBL" id="VLLG01000002">
    <property type="protein sequence ID" value="TWI91248.1"/>
    <property type="molecule type" value="Genomic_DNA"/>
</dbReference>
<name>A0A562TD94_CHIJA</name>
<dbReference type="Gene3D" id="3.40.50.620">
    <property type="entry name" value="HUPs"/>
    <property type="match status" value="1"/>
</dbReference>
<evidence type="ECO:0000313" key="13">
    <source>
        <dbReference type="Proteomes" id="UP000316778"/>
    </source>
</evidence>
<feature type="domain" description="Aminoacyl-tRNA synthetase class I anticodon-binding" evidence="11">
    <location>
        <begin position="391"/>
        <end position="532"/>
    </location>
</feature>
<dbReference type="NCBIfam" id="TIGR00464">
    <property type="entry name" value="gltX_bact"/>
    <property type="match status" value="1"/>
</dbReference>
<evidence type="ECO:0000256" key="2">
    <source>
        <dbReference type="ARBA" id="ARBA00022490"/>
    </source>
</evidence>
<evidence type="ECO:0000256" key="1">
    <source>
        <dbReference type="ARBA" id="ARBA00007894"/>
    </source>
</evidence>
<keyword evidence="3 8" id="KW-0436">Ligase</keyword>
<evidence type="ECO:0000256" key="7">
    <source>
        <dbReference type="ARBA" id="ARBA00023146"/>
    </source>
</evidence>
<keyword evidence="9" id="KW-0472">Membrane</keyword>
<keyword evidence="4 8" id="KW-0547">Nucleotide-binding</keyword>
<dbReference type="EC" id="6.1.1.17" evidence="8"/>
<dbReference type="GO" id="GO:0006424">
    <property type="term" value="P:glutamyl-tRNA aminoacylation"/>
    <property type="evidence" value="ECO:0007669"/>
    <property type="project" value="UniProtKB-UniRule"/>
</dbReference>
<feature type="domain" description="Glutamyl/glutaminyl-tRNA synthetase class Ib catalytic" evidence="10">
    <location>
        <begin position="33"/>
        <end position="378"/>
    </location>
</feature>
<dbReference type="InterPro" id="IPR008925">
    <property type="entry name" value="aa_tRNA-synth_I_cd-bd_sf"/>
</dbReference>
<comment type="caution">
    <text evidence="8">Lacks conserved residue(s) required for the propagation of feature annotation.</text>
</comment>
<dbReference type="GO" id="GO:0005524">
    <property type="term" value="F:ATP binding"/>
    <property type="evidence" value="ECO:0007669"/>
    <property type="project" value="UniProtKB-UniRule"/>
</dbReference>
<accession>A0A562TD94</accession>
<dbReference type="CDD" id="cd00808">
    <property type="entry name" value="GluRS_core"/>
    <property type="match status" value="1"/>
</dbReference>